<dbReference type="Pfam" id="PF01420">
    <property type="entry name" value="Methylase_S"/>
    <property type="match status" value="2"/>
</dbReference>
<evidence type="ECO:0000259" key="4">
    <source>
        <dbReference type="Pfam" id="PF01420"/>
    </source>
</evidence>
<dbReference type="GO" id="GO:0016787">
    <property type="term" value="F:hydrolase activity"/>
    <property type="evidence" value="ECO:0007669"/>
    <property type="project" value="UniProtKB-KW"/>
</dbReference>
<reference evidence="5" key="1">
    <citation type="submission" date="2023-07" db="EMBL/GenBank/DDBJ databases">
        <title>Genome content predicts the carbon catabolic preferences of heterotrophic bacteria.</title>
        <authorList>
            <person name="Gralka M."/>
        </authorList>
    </citation>
    <scope>NUCLEOTIDE SEQUENCE</scope>
    <source>
        <strain evidence="5">G2M05</strain>
    </source>
</reference>
<organism evidence="5 6">
    <name type="scientific">Photobacterium sanguinicancri</name>
    <dbReference type="NCBI Taxonomy" id="875932"/>
    <lineage>
        <taxon>Bacteria</taxon>
        <taxon>Pseudomonadati</taxon>
        <taxon>Pseudomonadota</taxon>
        <taxon>Gammaproteobacteria</taxon>
        <taxon>Vibrionales</taxon>
        <taxon>Vibrionaceae</taxon>
        <taxon>Photobacterium</taxon>
    </lineage>
</organism>
<evidence type="ECO:0000256" key="1">
    <source>
        <dbReference type="ARBA" id="ARBA00010923"/>
    </source>
</evidence>
<dbReference type="Proteomes" id="UP001170624">
    <property type="component" value="Unassembled WGS sequence"/>
</dbReference>
<dbReference type="PANTHER" id="PTHR30408">
    <property type="entry name" value="TYPE-1 RESTRICTION ENZYME ECOKI SPECIFICITY PROTEIN"/>
    <property type="match status" value="1"/>
</dbReference>
<proteinExistence type="inferred from homology"/>
<dbReference type="InterPro" id="IPR000055">
    <property type="entry name" value="Restrct_endonuc_typeI_TRD"/>
</dbReference>
<evidence type="ECO:0000256" key="3">
    <source>
        <dbReference type="ARBA" id="ARBA00023125"/>
    </source>
</evidence>
<dbReference type="EMBL" id="JAUOPU010000006">
    <property type="protein sequence ID" value="MDO6542560.1"/>
    <property type="molecule type" value="Genomic_DNA"/>
</dbReference>
<keyword evidence="3" id="KW-0238">DNA-binding</keyword>
<comment type="caution">
    <text evidence="5">The sequence shown here is derived from an EMBL/GenBank/DDBJ whole genome shotgun (WGS) entry which is preliminary data.</text>
</comment>
<dbReference type="InterPro" id="IPR052021">
    <property type="entry name" value="Type-I_RS_S_subunit"/>
</dbReference>
<keyword evidence="5" id="KW-0378">Hydrolase</keyword>
<dbReference type="RefSeq" id="WP_303499043.1">
    <property type="nucleotide sequence ID" value="NZ_JAUOPU010000006.1"/>
</dbReference>
<evidence type="ECO:0000256" key="2">
    <source>
        <dbReference type="ARBA" id="ARBA00022747"/>
    </source>
</evidence>
<protein>
    <submittedName>
        <fullName evidence="5">Restriction endonuclease subunit S</fullName>
        <ecNumber evidence="5">3.1.21.-</ecNumber>
    </submittedName>
</protein>
<name>A0AAW7Y7C8_9GAMM</name>
<dbReference type="SUPFAM" id="SSF116734">
    <property type="entry name" value="DNA methylase specificity domain"/>
    <property type="match status" value="2"/>
</dbReference>
<feature type="domain" description="Type I restriction modification DNA specificity" evidence="4">
    <location>
        <begin position="4"/>
        <end position="177"/>
    </location>
</feature>
<dbReference type="PANTHER" id="PTHR30408:SF12">
    <property type="entry name" value="TYPE I RESTRICTION ENZYME MJAVIII SPECIFICITY SUBUNIT"/>
    <property type="match status" value="1"/>
</dbReference>
<keyword evidence="2" id="KW-0680">Restriction system</keyword>
<feature type="domain" description="Type I restriction modification DNA specificity" evidence="4">
    <location>
        <begin position="248"/>
        <end position="375"/>
    </location>
</feature>
<dbReference type="AlphaFoldDB" id="A0AAW7Y7C8"/>
<keyword evidence="5" id="KW-0540">Nuclease</keyword>
<accession>A0AAW7Y7C8</accession>
<evidence type="ECO:0000313" key="5">
    <source>
        <dbReference type="EMBL" id="MDO6542560.1"/>
    </source>
</evidence>
<dbReference type="GO" id="GO:0004519">
    <property type="term" value="F:endonuclease activity"/>
    <property type="evidence" value="ECO:0007669"/>
    <property type="project" value="UniProtKB-KW"/>
</dbReference>
<dbReference type="InterPro" id="IPR044946">
    <property type="entry name" value="Restrct_endonuc_typeI_TRD_sf"/>
</dbReference>
<comment type="similarity">
    <text evidence="1">Belongs to the type-I restriction system S methylase family.</text>
</comment>
<dbReference type="Gene3D" id="3.90.220.20">
    <property type="entry name" value="DNA methylase specificity domains"/>
    <property type="match status" value="2"/>
</dbReference>
<dbReference type="EC" id="3.1.21.-" evidence="5"/>
<dbReference type="GO" id="GO:0003677">
    <property type="term" value="F:DNA binding"/>
    <property type="evidence" value="ECO:0007669"/>
    <property type="project" value="UniProtKB-KW"/>
</dbReference>
<gene>
    <name evidence="5" type="ORF">Q4568_08450</name>
</gene>
<keyword evidence="5" id="KW-0255">Endonuclease</keyword>
<dbReference type="GO" id="GO:0009307">
    <property type="term" value="P:DNA restriction-modification system"/>
    <property type="evidence" value="ECO:0007669"/>
    <property type="project" value="UniProtKB-KW"/>
</dbReference>
<evidence type="ECO:0000313" key="6">
    <source>
        <dbReference type="Proteomes" id="UP001170624"/>
    </source>
</evidence>
<sequence length="407" mass="46130">MQKTKTIAELCLLFTDGDWIESKDQSDIGVRLIQTGNIGEGYFKDRLDKARYITESKFDDLKCTEIFEGDCLVSRLPDPVGRSCLIPNSKHRMITAVDCTILRFNPELMLPEFFSYYSQSKKYLFDVNSKTSGATRKRISRKNLGLVKVPTPSLDDQKEIVSKLDSAFLEIEKARENTEKNLANTNELFESICQKSIFPEYNIPTCTVLDVAKDEKGSMRTGPFGSQLLKREIVDSGIAVLGIDNAVNNEFKWGARRFITPEKFEELSRFEVKPKDVLITIMGTCGRCAIVPDDIPKAINTKHICCITLDQNKCLSEYLHIYFLHHPIAREYLLSRAKGAIMAGLNMGIIKDLPLVLPSIEEQRKLIEKVVSLKKEISRLKLVYTNKIIALDELKQSVLQQAFSGKL</sequence>